<dbReference type="Gene3D" id="3.40.50.10050">
    <property type="entry name" value="Translation initiation factor IF- 2, domain 3"/>
    <property type="match status" value="1"/>
</dbReference>
<dbReference type="FunFam" id="3.40.50.300:FF:000019">
    <property type="entry name" value="Translation initiation factor IF-2"/>
    <property type="match status" value="1"/>
</dbReference>
<gene>
    <name evidence="7" type="ORF">A3D68_01340</name>
</gene>
<keyword evidence="5" id="KW-0342">GTP-binding</keyword>
<dbReference type="Pfam" id="PF22042">
    <property type="entry name" value="EF-G_D2"/>
    <property type="match status" value="1"/>
</dbReference>
<proteinExistence type="inferred from homology"/>
<dbReference type="EMBL" id="MEWU01000031">
    <property type="protein sequence ID" value="OGC83018.1"/>
    <property type="molecule type" value="Genomic_DNA"/>
</dbReference>
<evidence type="ECO:0000256" key="5">
    <source>
        <dbReference type="ARBA" id="ARBA00023134"/>
    </source>
</evidence>
<evidence type="ECO:0000313" key="8">
    <source>
        <dbReference type="Proteomes" id="UP000177564"/>
    </source>
</evidence>
<dbReference type="GO" id="GO:0005737">
    <property type="term" value="C:cytoplasm"/>
    <property type="evidence" value="ECO:0007669"/>
    <property type="project" value="TreeGrafter"/>
</dbReference>
<dbReference type="SUPFAM" id="SSF52156">
    <property type="entry name" value="Initiation factor IF2/eIF5b, domain 3"/>
    <property type="match status" value="1"/>
</dbReference>
<dbReference type="InterPro" id="IPR023115">
    <property type="entry name" value="TIF_IF2_dom3"/>
</dbReference>
<organism evidence="7 8">
    <name type="scientific">Candidatus Adlerbacteria bacterium RIFCSPHIGHO2_02_FULL_52_17</name>
    <dbReference type="NCBI Taxonomy" id="1797240"/>
    <lineage>
        <taxon>Bacteria</taxon>
        <taxon>Candidatus Adleribacteriota</taxon>
    </lineage>
</organism>
<dbReference type="Pfam" id="PF11987">
    <property type="entry name" value="IF-2"/>
    <property type="match status" value="1"/>
</dbReference>
<dbReference type="InterPro" id="IPR000795">
    <property type="entry name" value="T_Tr_GTP-bd_dom"/>
</dbReference>
<dbReference type="Gene3D" id="2.40.30.10">
    <property type="entry name" value="Translation factors"/>
    <property type="match status" value="2"/>
</dbReference>
<evidence type="ECO:0000256" key="3">
    <source>
        <dbReference type="ARBA" id="ARBA00022741"/>
    </source>
</evidence>
<dbReference type="InterPro" id="IPR053905">
    <property type="entry name" value="EF-G-like_DII"/>
</dbReference>
<dbReference type="PANTHER" id="PTHR43381:SF5">
    <property type="entry name" value="TR-TYPE G DOMAIN-CONTAINING PROTEIN"/>
    <property type="match status" value="1"/>
</dbReference>
<dbReference type="AlphaFoldDB" id="A0A1F4XN24"/>
<evidence type="ECO:0000256" key="2">
    <source>
        <dbReference type="ARBA" id="ARBA00022540"/>
    </source>
</evidence>
<name>A0A1F4XN24_9BACT</name>
<dbReference type="InterPro" id="IPR036925">
    <property type="entry name" value="TIF_IF2_dom3_sf"/>
</dbReference>
<evidence type="ECO:0000256" key="1">
    <source>
        <dbReference type="ARBA" id="ARBA00007733"/>
    </source>
</evidence>
<accession>A0A1F4XN24</accession>
<comment type="similarity">
    <text evidence="1">Belongs to the TRAFAC class translation factor GTPase superfamily. Classic translation factor GTPase family. IF-2 subfamily.</text>
</comment>
<dbReference type="STRING" id="1797240.A3D68_01340"/>
<dbReference type="InterPro" id="IPR027417">
    <property type="entry name" value="P-loop_NTPase"/>
</dbReference>
<protein>
    <recommendedName>
        <fullName evidence="6">Tr-type G domain-containing protein</fullName>
    </recommendedName>
</protein>
<dbReference type="CDD" id="cd01887">
    <property type="entry name" value="IF2_eIF5B"/>
    <property type="match status" value="1"/>
</dbReference>
<reference evidence="7 8" key="1">
    <citation type="journal article" date="2016" name="Nat. Commun.">
        <title>Thousands of microbial genomes shed light on interconnected biogeochemical processes in an aquifer system.</title>
        <authorList>
            <person name="Anantharaman K."/>
            <person name="Brown C.T."/>
            <person name="Hug L.A."/>
            <person name="Sharon I."/>
            <person name="Castelle C.J."/>
            <person name="Probst A.J."/>
            <person name="Thomas B.C."/>
            <person name="Singh A."/>
            <person name="Wilkins M.J."/>
            <person name="Karaoz U."/>
            <person name="Brodie E.L."/>
            <person name="Williams K.H."/>
            <person name="Hubbard S.S."/>
            <person name="Banfield J.F."/>
        </authorList>
    </citation>
    <scope>NUCLEOTIDE SEQUENCE [LARGE SCALE GENOMIC DNA]</scope>
</reference>
<dbReference type="PRINTS" id="PR00315">
    <property type="entry name" value="ELONGATNFCT"/>
</dbReference>
<feature type="domain" description="Tr-type G" evidence="6">
    <location>
        <begin position="10"/>
        <end position="182"/>
    </location>
</feature>
<dbReference type="SUPFAM" id="SSF50447">
    <property type="entry name" value="Translation proteins"/>
    <property type="match status" value="2"/>
</dbReference>
<dbReference type="GO" id="GO:0003924">
    <property type="term" value="F:GTPase activity"/>
    <property type="evidence" value="ECO:0007669"/>
    <property type="project" value="InterPro"/>
</dbReference>
<dbReference type="SUPFAM" id="SSF52540">
    <property type="entry name" value="P-loop containing nucleoside triphosphate hydrolases"/>
    <property type="match status" value="1"/>
</dbReference>
<dbReference type="Gene3D" id="3.40.50.300">
    <property type="entry name" value="P-loop containing nucleotide triphosphate hydrolases"/>
    <property type="match status" value="1"/>
</dbReference>
<dbReference type="Proteomes" id="UP000177564">
    <property type="component" value="Unassembled WGS sequence"/>
</dbReference>
<keyword evidence="2" id="KW-0396">Initiation factor</keyword>
<dbReference type="GO" id="GO:0003743">
    <property type="term" value="F:translation initiation factor activity"/>
    <property type="evidence" value="ECO:0007669"/>
    <property type="project" value="UniProtKB-KW"/>
</dbReference>
<keyword evidence="3" id="KW-0547">Nucleotide-binding</keyword>
<dbReference type="InterPro" id="IPR009000">
    <property type="entry name" value="Transl_B-barrel_sf"/>
</dbReference>
<dbReference type="Pfam" id="PF00009">
    <property type="entry name" value="GTP_EFTU"/>
    <property type="match status" value="1"/>
</dbReference>
<dbReference type="PANTHER" id="PTHR43381">
    <property type="entry name" value="TRANSLATION INITIATION FACTOR IF-2-RELATED"/>
    <property type="match status" value="1"/>
</dbReference>
<dbReference type="InterPro" id="IPR015760">
    <property type="entry name" value="TIF_IF2"/>
</dbReference>
<keyword evidence="4" id="KW-0648">Protein biosynthesis</keyword>
<dbReference type="PROSITE" id="PS51722">
    <property type="entry name" value="G_TR_2"/>
    <property type="match status" value="1"/>
</dbReference>
<evidence type="ECO:0000256" key="4">
    <source>
        <dbReference type="ARBA" id="ARBA00022917"/>
    </source>
</evidence>
<dbReference type="FunFam" id="3.40.50.10050:FF:000001">
    <property type="entry name" value="Translation initiation factor IF-2"/>
    <property type="match status" value="1"/>
</dbReference>
<dbReference type="NCBIfam" id="TIGR00231">
    <property type="entry name" value="small_GTP"/>
    <property type="match status" value="1"/>
</dbReference>
<dbReference type="GO" id="GO:0005525">
    <property type="term" value="F:GTP binding"/>
    <property type="evidence" value="ECO:0007669"/>
    <property type="project" value="UniProtKB-KW"/>
</dbReference>
<sequence>MSETAADKGVRPPIVAIVGHIDHGKSTLLDYIRKTNVVEAEAGGITQHLSAYEAVHKNTTGEHHITFLDTPGHEAFKAMRSRGLEVADVAILAVSAEDGVKTQTVETLKLIAEAKIPYIVALTKIDKPDANVEKAKMSLLEHGVYLEGLGGNIPYVAISSKTGVGVPELLDLILLAAELEGVSADPAAPPNGVVIDAYADSKRGTTATLLVKNGTLKSGQFVVAGGTWSPVRIMENFLGKSINQALPGMPVCVVGFSALPAAGTQFTVAHSKKEAEAEALANTQPHVRAHMPAAVPAPAALDAAEAQSEEPAPHLVLPIVIKTDVAGMGDAIMHELRKLPQSDQLEIHVALQGVGPISENDVKLVGGGKTPGIIIGFNVKADAAVREAAERHGVVIGMFDVIYKLGEWLGKEFEARRPKVRTEERTAAAKVLKYFSGGKGKVVLGGRVEEGTLALGEEVYIFRRDLKLGVGTITNLQAQKKEVKHVEVGAEFGAQIKTAVEPAPGDKLEAHAIVFK</sequence>
<evidence type="ECO:0000259" key="6">
    <source>
        <dbReference type="PROSITE" id="PS51722"/>
    </source>
</evidence>
<comment type="caution">
    <text evidence="7">The sequence shown here is derived from an EMBL/GenBank/DDBJ whole genome shotgun (WGS) entry which is preliminary data.</text>
</comment>
<evidence type="ECO:0000313" key="7">
    <source>
        <dbReference type="EMBL" id="OGC83018.1"/>
    </source>
</evidence>
<dbReference type="InterPro" id="IPR005225">
    <property type="entry name" value="Small_GTP-bd"/>
</dbReference>